<comment type="subunit">
    <text evidence="2">Forms a heterodimer with MurT.</text>
</comment>
<dbReference type="Gene3D" id="3.40.50.880">
    <property type="match status" value="1"/>
</dbReference>
<dbReference type="PANTHER" id="PTHR21343:SF9">
    <property type="entry name" value="LIPID II ISOGLUTAMINYL SYNTHASE (GLUTAMINE-HYDROLYZING) SUBUNIT GATD"/>
    <property type="match status" value="1"/>
</dbReference>
<dbReference type="CDD" id="cd01750">
    <property type="entry name" value="GATase1_CobQ"/>
    <property type="match status" value="1"/>
</dbReference>
<evidence type="ECO:0000313" key="4">
    <source>
        <dbReference type="EMBL" id="MBC5726870.1"/>
    </source>
</evidence>
<feature type="active site" evidence="2">
    <location>
        <position position="194"/>
    </location>
</feature>
<gene>
    <name evidence="2" type="primary">gatD</name>
    <name evidence="4" type="ORF">H8S45_15630</name>
</gene>
<feature type="binding site" evidence="2">
    <location>
        <position position="128"/>
    </location>
    <ligand>
        <name>substrate</name>
    </ligand>
</feature>
<evidence type="ECO:0000313" key="5">
    <source>
        <dbReference type="Proteomes" id="UP000606499"/>
    </source>
</evidence>
<proteinExistence type="inferred from homology"/>
<dbReference type="Proteomes" id="UP000606499">
    <property type="component" value="Unassembled WGS sequence"/>
</dbReference>
<keyword evidence="2" id="KW-0573">Peptidoglycan synthesis</keyword>
<comment type="catalytic activity">
    <reaction evidence="2">
        <text>beta-D-GlcNAc-(1-&gt;4)-Mur2Ac(oyl-L-Ala-gamma-D-Glu-L-Lys-D-Ala-D-Ala)-di-trans,octa-cis-undecaprenyl diphosphate + L-glutamine + ATP + H2O = beta-D-GlcNAc-(1-&gt;4)-Mur2Ac(oyl-L-Ala-D-isoglutaminyl-L-Lys-D-Ala-D-Ala)-di-trans,octa-cis-undecaprenyl diphosphate + L-glutamate + ADP + phosphate + H(+)</text>
        <dbReference type="Rhea" id="RHEA:57928"/>
        <dbReference type="ChEBI" id="CHEBI:15377"/>
        <dbReference type="ChEBI" id="CHEBI:15378"/>
        <dbReference type="ChEBI" id="CHEBI:29985"/>
        <dbReference type="ChEBI" id="CHEBI:30616"/>
        <dbReference type="ChEBI" id="CHEBI:43474"/>
        <dbReference type="ChEBI" id="CHEBI:58359"/>
        <dbReference type="ChEBI" id="CHEBI:60033"/>
        <dbReference type="ChEBI" id="CHEBI:62233"/>
        <dbReference type="ChEBI" id="CHEBI:456216"/>
        <dbReference type="EC" id="6.3.5.13"/>
    </reaction>
</comment>
<comment type="pathway">
    <text evidence="2">Cell wall biogenesis; peptidoglycan biosynthesis.</text>
</comment>
<dbReference type="EMBL" id="JACOPL010000047">
    <property type="protein sequence ID" value="MBC5726870.1"/>
    <property type="molecule type" value="Genomic_DNA"/>
</dbReference>
<dbReference type="SUPFAM" id="SSF52317">
    <property type="entry name" value="Class I glutamine amidotransferase-like"/>
    <property type="match status" value="1"/>
</dbReference>
<evidence type="ECO:0000256" key="2">
    <source>
        <dbReference type="HAMAP-Rule" id="MF_02213"/>
    </source>
</evidence>
<organism evidence="4 5">
    <name type="scientific">Agathobaculum faecis</name>
    <dbReference type="NCBI Taxonomy" id="2763013"/>
    <lineage>
        <taxon>Bacteria</taxon>
        <taxon>Bacillati</taxon>
        <taxon>Bacillota</taxon>
        <taxon>Clostridia</taxon>
        <taxon>Eubacteriales</taxon>
        <taxon>Butyricicoccaceae</taxon>
        <taxon>Agathobaculum</taxon>
    </lineage>
</organism>
<evidence type="ECO:0000259" key="3">
    <source>
        <dbReference type="Pfam" id="PF07685"/>
    </source>
</evidence>
<keyword evidence="1 2" id="KW-0315">Glutamine amidotransferase</keyword>
<protein>
    <recommendedName>
        <fullName evidence="2">Lipid II isoglutaminyl synthase (glutamine-hydrolyzing) subunit GatD</fullName>
        <ecNumber evidence="2">6.3.5.13</ecNumber>
    </recommendedName>
    <alternativeName>
        <fullName evidence="2">Lipid II isoglutaminyl synthase glutaminase subunit</fullName>
        <ecNumber evidence="2">3.5.1.2</ecNumber>
    </alternativeName>
</protein>
<accession>A0A923S039</accession>
<dbReference type="InterPro" id="IPR029062">
    <property type="entry name" value="Class_I_gatase-like"/>
</dbReference>
<dbReference type="GO" id="GO:0140282">
    <property type="term" value="F:carbon-nitrogen ligase activity on lipid II"/>
    <property type="evidence" value="ECO:0007669"/>
    <property type="project" value="UniProtKB-UniRule"/>
</dbReference>
<dbReference type="InterPro" id="IPR011698">
    <property type="entry name" value="GATase_3"/>
</dbReference>
<comment type="similarity">
    <text evidence="2">Belongs to the CobB/CobQ family. GatD subfamily.</text>
</comment>
<feature type="active site" description="Nucleophile" evidence="2">
    <location>
        <position position="94"/>
    </location>
</feature>
<keyword evidence="2" id="KW-0133">Cell shape</keyword>
<dbReference type="EC" id="3.5.1.2" evidence="2"/>
<dbReference type="GO" id="GO:0008360">
    <property type="term" value="P:regulation of cell shape"/>
    <property type="evidence" value="ECO:0007669"/>
    <property type="project" value="UniProtKB-KW"/>
</dbReference>
<dbReference type="InterPro" id="IPR033949">
    <property type="entry name" value="CobQ_GATase1"/>
</dbReference>
<keyword evidence="2" id="KW-0378">Hydrolase</keyword>
<keyword evidence="2" id="KW-0436">Ligase</keyword>
<evidence type="ECO:0000256" key="1">
    <source>
        <dbReference type="ARBA" id="ARBA00022962"/>
    </source>
</evidence>
<keyword evidence="5" id="KW-1185">Reference proteome</keyword>
<dbReference type="GO" id="GO:0009236">
    <property type="term" value="P:cobalamin biosynthetic process"/>
    <property type="evidence" value="ECO:0007669"/>
    <property type="project" value="InterPro"/>
</dbReference>
<dbReference type="Pfam" id="PF07685">
    <property type="entry name" value="GATase_3"/>
    <property type="match status" value="1"/>
</dbReference>
<dbReference type="EC" id="6.3.5.13" evidence="2"/>
<keyword evidence="2" id="KW-0961">Cell wall biogenesis/degradation</keyword>
<dbReference type="PROSITE" id="PS51274">
    <property type="entry name" value="GATASE_COBBQ"/>
    <property type="match status" value="1"/>
</dbReference>
<reference evidence="4" key="1">
    <citation type="submission" date="2020-08" db="EMBL/GenBank/DDBJ databases">
        <title>Genome public.</title>
        <authorList>
            <person name="Liu C."/>
            <person name="Sun Q."/>
        </authorList>
    </citation>
    <scope>NUCLEOTIDE SEQUENCE</scope>
    <source>
        <strain evidence="4">NSJ-28</strain>
    </source>
</reference>
<dbReference type="HAMAP" id="MF_02213">
    <property type="entry name" value="Lipid_II_synth_GatD"/>
    <property type="match status" value="1"/>
</dbReference>
<dbReference type="AlphaFoldDB" id="A0A923S039"/>
<comment type="function">
    <text evidence="2">The lipid II isoglutaminyl synthase complex catalyzes the formation of alpha-D-isoglutamine in the cell wall lipid II stem peptide. The GatD subunit catalyzes the hydrolysis of glutamine to glutamate and ammonia. The resulting ammonia molecule is channeled to the active site of MurT.</text>
</comment>
<dbReference type="GO" id="GO:0071555">
    <property type="term" value="P:cell wall organization"/>
    <property type="evidence" value="ECO:0007669"/>
    <property type="project" value="UniProtKB-KW"/>
</dbReference>
<name>A0A923S039_9FIRM</name>
<sequence length="246" mass="27502">MELNICHLYPDILNLYGDRGNIITMKRRLEARGMAAHIEECSIGQPLDIEAYDIFFIGGGQDFEQEVLLRDLAGGKARDIRAAVEDEKVFLAICGGYQMLGQYYKTWDGSQMDFIGAINIHTIGAKERMIGNYMFRTTPESSGTIVVGFENHSGKTYLGEDVAPLGMVLSGYGNNGEDQTEGARYKNVFATYSHGSLLPKNPELCDFILQKAIQRKYDVVQPLSPLDDTLENNAHAYMQQRLSRKA</sequence>
<feature type="domain" description="CobB/CobQ-like glutamine amidotransferase" evidence="3">
    <location>
        <begin position="4"/>
        <end position="201"/>
    </location>
</feature>
<dbReference type="RefSeq" id="WP_054328568.1">
    <property type="nucleotide sequence ID" value="NZ_JACOPL010000047.1"/>
</dbReference>
<dbReference type="InterPro" id="IPR043702">
    <property type="entry name" value="Lipid_II_synth_GatD"/>
</dbReference>
<dbReference type="GO" id="GO:0004359">
    <property type="term" value="F:glutaminase activity"/>
    <property type="evidence" value="ECO:0007669"/>
    <property type="project" value="UniProtKB-UniRule"/>
</dbReference>
<dbReference type="PANTHER" id="PTHR21343">
    <property type="entry name" value="DETHIOBIOTIN SYNTHETASE"/>
    <property type="match status" value="1"/>
</dbReference>
<comment type="caution">
    <text evidence="4">The sequence shown here is derived from an EMBL/GenBank/DDBJ whole genome shotgun (WGS) entry which is preliminary data.</text>
</comment>
<comment type="catalytic activity">
    <reaction evidence="2">
        <text>L-glutamine + H2O = L-glutamate + NH4(+)</text>
        <dbReference type="Rhea" id="RHEA:15889"/>
        <dbReference type="ChEBI" id="CHEBI:15377"/>
        <dbReference type="ChEBI" id="CHEBI:28938"/>
        <dbReference type="ChEBI" id="CHEBI:29985"/>
        <dbReference type="ChEBI" id="CHEBI:58359"/>
        <dbReference type="EC" id="3.5.1.2"/>
    </reaction>
</comment>
<dbReference type="GO" id="GO:0009252">
    <property type="term" value="P:peptidoglycan biosynthetic process"/>
    <property type="evidence" value="ECO:0007669"/>
    <property type="project" value="UniProtKB-UniRule"/>
</dbReference>